<dbReference type="RefSeq" id="WP_205001944.1">
    <property type="nucleotide sequence ID" value="NZ_JAFBER010000001.1"/>
</dbReference>
<evidence type="ECO:0000313" key="2">
    <source>
        <dbReference type="Proteomes" id="UP000808914"/>
    </source>
</evidence>
<dbReference type="EMBL" id="JAFBER010000001">
    <property type="protein sequence ID" value="MBM7643975.1"/>
    <property type="molecule type" value="Genomic_DNA"/>
</dbReference>
<gene>
    <name evidence="1" type="ORF">JOD45_000166</name>
</gene>
<proteinExistence type="predicted"/>
<name>A0ABS2PW84_9BACL</name>
<comment type="caution">
    <text evidence="1">The sequence shown here is derived from an EMBL/GenBank/DDBJ whole genome shotgun (WGS) entry which is preliminary data.</text>
</comment>
<sequence length="369" mass="40020">MGRIMVDPEALQLFNHQLLSFADNHSSTQQYYRNALQSLTIEPKISSQIHAMISQLNSQGSQVENNTNNLSQYLNRKLNIFLDADNMPINLKALGSSELGRSYVYGSLASQPRVKQQNVKMCYPIDSSGALTGTGASLKNKINEFEDNAIPTANSIIGNSRSAYTLSKAYLRYRKGFGVAKGFYVTAKGERRLRVAVSNPHVEGFNKKTYSQTNATNYKKLYKWVDPKTAVKENLKITRNGWKFKSAGAFTYLGIGLNVAQDITYGVRHNQKASTIAGNSIGDAALGLANSAISTGGGVWAGAAIGTFIGGPAGTLAGALVGYGISKGLSYIENMKIYDIDHDGKKDSLSDIVKKETSKGLHKIGSLLR</sequence>
<protein>
    <submittedName>
        <fullName evidence="1">Outer membrane lipoprotein SlyB</fullName>
    </submittedName>
</protein>
<dbReference type="Proteomes" id="UP000808914">
    <property type="component" value="Unassembled WGS sequence"/>
</dbReference>
<keyword evidence="2" id="KW-1185">Reference proteome</keyword>
<accession>A0ABS2PW84</accession>
<keyword evidence="1" id="KW-0449">Lipoprotein</keyword>
<evidence type="ECO:0000313" key="1">
    <source>
        <dbReference type="EMBL" id="MBM7643975.1"/>
    </source>
</evidence>
<organism evidence="1 2">
    <name type="scientific">Scopulibacillus daqui</name>
    <dbReference type="NCBI Taxonomy" id="1469162"/>
    <lineage>
        <taxon>Bacteria</taxon>
        <taxon>Bacillati</taxon>
        <taxon>Bacillota</taxon>
        <taxon>Bacilli</taxon>
        <taxon>Bacillales</taxon>
        <taxon>Sporolactobacillaceae</taxon>
        <taxon>Scopulibacillus</taxon>
    </lineage>
</organism>
<reference evidence="1 2" key="1">
    <citation type="submission" date="2021-01" db="EMBL/GenBank/DDBJ databases">
        <title>Genomic Encyclopedia of Type Strains, Phase IV (KMG-IV): sequencing the most valuable type-strain genomes for metagenomic binning, comparative biology and taxonomic classification.</title>
        <authorList>
            <person name="Goeker M."/>
        </authorList>
    </citation>
    <scope>NUCLEOTIDE SEQUENCE [LARGE SCALE GENOMIC DNA]</scope>
    <source>
        <strain evidence="1 2">DSM 28236</strain>
    </source>
</reference>